<accession>A0A0K2ULV6</accession>
<evidence type="ECO:0000313" key="1">
    <source>
        <dbReference type="EMBL" id="CDW39263.1"/>
    </source>
</evidence>
<name>A0A0K2ULV6_LEPSM</name>
<proteinExistence type="predicted"/>
<feature type="non-terminal residue" evidence="1">
    <location>
        <position position="1"/>
    </location>
</feature>
<dbReference type="AlphaFoldDB" id="A0A0K2ULV6"/>
<protein>
    <submittedName>
        <fullName evidence="1">Uncharacterized protein</fullName>
    </submittedName>
</protein>
<organism evidence="1">
    <name type="scientific">Lepeophtheirus salmonis</name>
    <name type="common">Salmon louse</name>
    <name type="synonym">Caligus salmonis</name>
    <dbReference type="NCBI Taxonomy" id="72036"/>
    <lineage>
        <taxon>Eukaryota</taxon>
        <taxon>Metazoa</taxon>
        <taxon>Ecdysozoa</taxon>
        <taxon>Arthropoda</taxon>
        <taxon>Crustacea</taxon>
        <taxon>Multicrustacea</taxon>
        <taxon>Hexanauplia</taxon>
        <taxon>Copepoda</taxon>
        <taxon>Siphonostomatoida</taxon>
        <taxon>Caligidae</taxon>
        <taxon>Lepeophtheirus</taxon>
    </lineage>
</organism>
<reference evidence="1" key="1">
    <citation type="submission" date="2014-05" db="EMBL/GenBank/DDBJ databases">
        <authorList>
            <person name="Chronopoulou M."/>
        </authorList>
    </citation>
    <scope>NUCLEOTIDE SEQUENCE</scope>
    <source>
        <tissue evidence="1">Whole organism</tissue>
    </source>
</reference>
<sequence length="68" mass="7687">LVSIASIYVKVRKKPRNKCLNLHVFLSFCQSSPSPSVLLRSLLSSFSRTWLVAPITPGNSRRENVWNS</sequence>
<dbReference type="EMBL" id="HACA01021902">
    <property type="protein sequence ID" value="CDW39263.1"/>
    <property type="molecule type" value="Transcribed_RNA"/>
</dbReference>